<dbReference type="PANTHER" id="PTHR34191:SF20">
    <property type="entry name" value="LATE EMBRYOGENESIS ABUNDANT PROTEIN (LEA) FAMILY PROTEIN"/>
    <property type="match status" value="1"/>
</dbReference>
<accession>A0A9D5H7V1</accession>
<keyword evidence="3" id="KW-1185">Reference proteome</keyword>
<dbReference type="PANTHER" id="PTHR34191">
    <property type="entry name" value="LATE EMBRYOGENESIS ABUNDANT PROTEIN (LEA) FAMILY PROTEIN"/>
    <property type="match status" value="1"/>
</dbReference>
<dbReference type="AlphaFoldDB" id="A0A9D5H7V1"/>
<gene>
    <name evidence="2" type="ORF">J5N97_023473</name>
</gene>
<dbReference type="InterPro" id="IPR039624">
    <property type="entry name" value="LEA1/2/D7/KIN2"/>
</dbReference>
<feature type="region of interest" description="Disordered" evidence="1">
    <location>
        <begin position="73"/>
        <end position="94"/>
    </location>
</feature>
<protein>
    <submittedName>
        <fullName evidence="2">Uncharacterized protein</fullName>
    </submittedName>
</protein>
<dbReference type="EMBL" id="JAGGNH010000007">
    <property type="protein sequence ID" value="KAJ0966556.1"/>
    <property type="molecule type" value="Genomic_DNA"/>
</dbReference>
<reference evidence="2" key="1">
    <citation type="submission" date="2021-03" db="EMBL/GenBank/DDBJ databases">
        <authorList>
            <person name="Li Z."/>
            <person name="Yang C."/>
        </authorList>
    </citation>
    <scope>NUCLEOTIDE SEQUENCE</scope>
    <source>
        <strain evidence="2">Dzin_1.0</strain>
        <tissue evidence="2">Leaf</tissue>
    </source>
</reference>
<organism evidence="2 3">
    <name type="scientific">Dioscorea zingiberensis</name>
    <dbReference type="NCBI Taxonomy" id="325984"/>
    <lineage>
        <taxon>Eukaryota</taxon>
        <taxon>Viridiplantae</taxon>
        <taxon>Streptophyta</taxon>
        <taxon>Embryophyta</taxon>
        <taxon>Tracheophyta</taxon>
        <taxon>Spermatophyta</taxon>
        <taxon>Magnoliopsida</taxon>
        <taxon>Liliopsida</taxon>
        <taxon>Dioscoreales</taxon>
        <taxon>Dioscoreaceae</taxon>
        <taxon>Dioscorea</taxon>
    </lineage>
</organism>
<comment type="caution">
    <text evidence="2">The sequence shown here is derived from an EMBL/GenBank/DDBJ whole genome shotgun (WGS) entry which is preliminary data.</text>
</comment>
<evidence type="ECO:0000256" key="1">
    <source>
        <dbReference type="SAM" id="MobiDB-lite"/>
    </source>
</evidence>
<evidence type="ECO:0000313" key="3">
    <source>
        <dbReference type="Proteomes" id="UP001085076"/>
    </source>
</evidence>
<name>A0A9D5H7V1_9LILI</name>
<evidence type="ECO:0000313" key="2">
    <source>
        <dbReference type="EMBL" id="KAJ0966556.1"/>
    </source>
</evidence>
<reference evidence="2" key="2">
    <citation type="journal article" date="2022" name="Hortic Res">
        <title>The genome of Dioscorea zingiberensis sheds light on the biosynthesis, origin and evolution of the medicinally important diosgenin saponins.</title>
        <authorList>
            <person name="Li Y."/>
            <person name="Tan C."/>
            <person name="Li Z."/>
            <person name="Guo J."/>
            <person name="Li S."/>
            <person name="Chen X."/>
            <person name="Wang C."/>
            <person name="Dai X."/>
            <person name="Yang H."/>
            <person name="Song W."/>
            <person name="Hou L."/>
            <person name="Xu J."/>
            <person name="Tong Z."/>
            <person name="Xu A."/>
            <person name="Yuan X."/>
            <person name="Wang W."/>
            <person name="Yang Q."/>
            <person name="Chen L."/>
            <person name="Sun Z."/>
            <person name="Wang K."/>
            <person name="Pan B."/>
            <person name="Chen J."/>
            <person name="Bao Y."/>
            <person name="Liu F."/>
            <person name="Qi X."/>
            <person name="Gang D.R."/>
            <person name="Wen J."/>
            <person name="Li J."/>
        </authorList>
    </citation>
    <scope>NUCLEOTIDE SEQUENCE</scope>
    <source>
        <strain evidence="2">Dzin_1.0</strain>
    </source>
</reference>
<sequence length="94" mass="9925">MSNTQQTFNAGKAHREGQAKGAQWVRSAKDTTHAVQESDSAQMVRENKDQDAGFLQQTGEQVMQMAHNAADAVKNAVGMGGGSSTNNPSGPHQA</sequence>
<feature type="region of interest" description="Disordered" evidence="1">
    <location>
        <begin position="1"/>
        <end position="57"/>
    </location>
</feature>
<feature type="compositionally biased region" description="Low complexity" evidence="1">
    <location>
        <begin position="84"/>
        <end position="94"/>
    </location>
</feature>
<dbReference type="OrthoDB" id="1894923at2759"/>
<proteinExistence type="predicted"/>
<dbReference type="Proteomes" id="UP001085076">
    <property type="component" value="Miscellaneous, Linkage group lg07"/>
</dbReference>